<organism evidence="1 2">
    <name type="scientific">Laccaria amethystina LaAM-08-1</name>
    <dbReference type="NCBI Taxonomy" id="1095629"/>
    <lineage>
        <taxon>Eukaryota</taxon>
        <taxon>Fungi</taxon>
        <taxon>Dikarya</taxon>
        <taxon>Basidiomycota</taxon>
        <taxon>Agaricomycotina</taxon>
        <taxon>Agaricomycetes</taxon>
        <taxon>Agaricomycetidae</taxon>
        <taxon>Agaricales</taxon>
        <taxon>Agaricineae</taxon>
        <taxon>Hydnangiaceae</taxon>
        <taxon>Laccaria</taxon>
    </lineage>
</organism>
<accession>A0A0C9X6Q7</accession>
<dbReference type="Proteomes" id="UP000054477">
    <property type="component" value="Unassembled WGS sequence"/>
</dbReference>
<reference evidence="1 2" key="1">
    <citation type="submission" date="2014-04" db="EMBL/GenBank/DDBJ databases">
        <authorList>
            <consortium name="DOE Joint Genome Institute"/>
            <person name="Kuo A."/>
            <person name="Kohler A."/>
            <person name="Nagy L.G."/>
            <person name="Floudas D."/>
            <person name="Copeland A."/>
            <person name="Barry K.W."/>
            <person name="Cichocki N."/>
            <person name="Veneault-Fourrey C."/>
            <person name="LaButti K."/>
            <person name="Lindquist E.A."/>
            <person name="Lipzen A."/>
            <person name="Lundell T."/>
            <person name="Morin E."/>
            <person name="Murat C."/>
            <person name="Sun H."/>
            <person name="Tunlid A."/>
            <person name="Henrissat B."/>
            <person name="Grigoriev I.V."/>
            <person name="Hibbett D.S."/>
            <person name="Martin F."/>
            <person name="Nordberg H.P."/>
            <person name="Cantor M.N."/>
            <person name="Hua S.X."/>
        </authorList>
    </citation>
    <scope>NUCLEOTIDE SEQUENCE [LARGE SCALE GENOMIC DNA]</scope>
    <source>
        <strain evidence="1 2">LaAM-08-1</strain>
    </source>
</reference>
<evidence type="ECO:0000313" key="2">
    <source>
        <dbReference type="Proteomes" id="UP000054477"/>
    </source>
</evidence>
<reference evidence="2" key="2">
    <citation type="submission" date="2015-01" db="EMBL/GenBank/DDBJ databases">
        <title>Evolutionary Origins and Diversification of the Mycorrhizal Mutualists.</title>
        <authorList>
            <consortium name="DOE Joint Genome Institute"/>
            <consortium name="Mycorrhizal Genomics Consortium"/>
            <person name="Kohler A."/>
            <person name="Kuo A."/>
            <person name="Nagy L.G."/>
            <person name="Floudas D."/>
            <person name="Copeland A."/>
            <person name="Barry K.W."/>
            <person name="Cichocki N."/>
            <person name="Veneault-Fourrey C."/>
            <person name="LaButti K."/>
            <person name="Lindquist E.A."/>
            <person name="Lipzen A."/>
            <person name="Lundell T."/>
            <person name="Morin E."/>
            <person name="Murat C."/>
            <person name="Riley R."/>
            <person name="Ohm R."/>
            <person name="Sun H."/>
            <person name="Tunlid A."/>
            <person name="Henrissat B."/>
            <person name="Grigoriev I.V."/>
            <person name="Hibbett D.S."/>
            <person name="Martin F."/>
        </authorList>
    </citation>
    <scope>NUCLEOTIDE SEQUENCE [LARGE SCALE GENOMIC DNA]</scope>
    <source>
        <strain evidence="2">LaAM-08-1</strain>
    </source>
</reference>
<proteinExistence type="predicted"/>
<dbReference type="EMBL" id="KN838545">
    <property type="protein sequence ID" value="KIK07875.1"/>
    <property type="molecule type" value="Genomic_DNA"/>
</dbReference>
<dbReference type="HOGENOM" id="CLU_1865416_0_0_1"/>
<dbReference type="AlphaFoldDB" id="A0A0C9X6Q7"/>
<protein>
    <submittedName>
        <fullName evidence="1">Uncharacterized protein</fullName>
    </submittedName>
</protein>
<sequence>MTLLPTPLSCISQEHLSYINPTSVRLYPEAPPMIFRDALATTAMTPSNTSPASQSIYIFSGHLNEFLQYSRQGASEWSIDLVHESWHLRSCQSPWFVASIEGAEPAVVSCCRHGSVNCIDVPLPSSRENYSPKIVFV</sequence>
<keyword evidence="2" id="KW-1185">Reference proteome</keyword>
<gene>
    <name evidence="1" type="ORF">K443DRAFT_673122</name>
</gene>
<name>A0A0C9X6Q7_9AGAR</name>
<evidence type="ECO:0000313" key="1">
    <source>
        <dbReference type="EMBL" id="KIK07875.1"/>
    </source>
</evidence>